<reference evidence="5" key="1">
    <citation type="submission" date="2021-01" db="UniProtKB">
        <authorList>
            <consortium name="EnsemblPlants"/>
        </authorList>
    </citation>
    <scope>IDENTIFICATION</scope>
</reference>
<protein>
    <recommendedName>
        <fullName evidence="7">Nitrate regulatory gene2 protein</fullName>
    </recommendedName>
</protein>
<dbReference type="OMA" id="ICHEWLT"/>
<keyword evidence="1" id="KW-0175">Coiled coil</keyword>
<feature type="domain" description="DUF630" evidence="4">
    <location>
        <begin position="1"/>
        <end position="60"/>
    </location>
</feature>
<dbReference type="Pfam" id="PF04783">
    <property type="entry name" value="DUF630"/>
    <property type="match status" value="1"/>
</dbReference>
<accession>A0A7N0ZZZ9</accession>
<dbReference type="InterPro" id="IPR006867">
    <property type="entry name" value="DUF632"/>
</dbReference>
<dbReference type="PANTHER" id="PTHR21450">
    <property type="entry name" value="PROTEIN ALTERED PHOSPHATE STARVATION RESPONSE 1"/>
    <property type="match status" value="1"/>
</dbReference>
<sequence length="743" mass="84917">MGCVASRLEEEEEVVAILRERKNYLKLAVERRYVLAEAHSRYNKSLFAVSAAIKLFVARHSSPTAPFLITFPDPESEPQLPAIENVMSNPMFLTQTPSEPAQKAMEAIACDQAELHSSAESSGSEEDESVELGMEKEEHHHQLHQHQQEQHMNGYYYMQMPPPMPIQSANGDFGWDFFNPFEGVRPEVITRVYNRCTEEEDLKAARQQEGIPELEEEGDFEDEESVDDKVVVAEEHENNDKTLNVNNTEAVNNGEACRGEQKGLTVMDNPEMGRELLEALRDIEDYFLRAYNSGKEVSRMLEASRIHLHSNLEEIKGNSTKLLAIAWHRSTSSRPSSCKSLVASSSKSSSAWSETKSDLFDDYEGMDSGSHSLTLERLYAWEKKLYEEVKAGDNTRKIYEKKCSQLKHHDARGDDVLVTDKTRAAVKDLYARILVAIRSAESISRRIDKLRDEELQPQICELLQGLMRNWKVLLEAHQTQNRILSEVKTFTSPMYGKFCSDSHRLATLQLQIELHSWRTCFMDYISATRGYVEALHNWLAKFVATEVEVNVNSSKRKPSSTSVYHADGPQLLMTCRDWLESVKVLPDQSVSNAMKGFARDVRALWLRQGEELQQKLKVDSYSKEYERRLHSLDKQAPSLVLAIKLTDDQYEPDDNMTEKNDQLETLCRRLELEKEKHQNCVQETQRVTLNGLQTGFCSVFESLIHFSQASLKMYSDLANHQNDAKPSVENLNSHPQPEQDGLR</sequence>
<dbReference type="InterPro" id="IPR006868">
    <property type="entry name" value="DUF630"/>
</dbReference>
<evidence type="ECO:0000259" key="3">
    <source>
        <dbReference type="Pfam" id="PF04782"/>
    </source>
</evidence>
<dbReference type="EnsemblPlants" id="Kaladp0055s0251.1.v1.1">
    <property type="protein sequence ID" value="Kaladp0055s0251.1.v1.1"/>
    <property type="gene ID" value="Kaladp0055s0251.v1.1"/>
</dbReference>
<evidence type="ECO:0008006" key="7">
    <source>
        <dbReference type="Google" id="ProtNLM"/>
    </source>
</evidence>
<evidence type="ECO:0000313" key="5">
    <source>
        <dbReference type="EnsemblPlants" id="Kaladp0055s0251.2.v1.1"/>
    </source>
</evidence>
<name>A0A7N0ZZZ9_KALFE</name>
<dbReference type="AlphaFoldDB" id="A0A7N0ZZZ9"/>
<evidence type="ECO:0000313" key="6">
    <source>
        <dbReference type="Proteomes" id="UP000594263"/>
    </source>
</evidence>
<feature type="domain" description="DUF632" evidence="3">
    <location>
        <begin position="276"/>
        <end position="602"/>
    </location>
</feature>
<feature type="coiled-coil region" evidence="1">
    <location>
        <begin position="653"/>
        <end position="687"/>
    </location>
</feature>
<organism evidence="5 6">
    <name type="scientific">Kalanchoe fedtschenkoi</name>
    <name type="common">Lavender scallops</name>
    <name type="synonym">South American air plant</name>
    <dbReference type="NCBI Taxonomy" id="63787"/>
    <lineage>
        <taxon>Eukaryota</taxon>
        <taxon>Viridiplantae</taxon>
        <taxon>Streptophyta</taxon>
        <taxon>Embryophyta</taxon>
        <taxon>Tracheophyta</taxon>
        <taxon>Spermatophyta</taxon>
        <taxon>Magnoliopsida</taxon>
        <taxon>eudicotyledons</taxon>
        <taxon>Gunneridae</taxon>
        <taxon>Pentapetalae</taxon>
        <taxon>Saxifragales</taxon>
        <taxon>Crassulaceae</taxon>
        <taxon>Kalanchoe</taxon>
    </lineage>
</organism>
<evidence type="ECO:0000256" key="2">
    <source>
        <dbReference type="SAM" id="MobiDB-lite"/>
    </source>
</evidence>
<dbReference type="Gramene" id="Kaladp0055s0251.1.v1.1">
    <property type="protein sequence ID" value="Kaladp0055s0251.1.v1.1"/>
    <property type="gene ID" value="Kaladp0055s0251.v1.1"/>
</dbReference>
<proteinExistence type="predicted"/>
<dbReference type="PANTHER" id="PTHR21450:SF17">
    <property type="entry name" value="OS09G0542500 PROTEIN"/>
    <property type="match status" value="1"/>
</dbReference>
<dbReference type="Gramene" id="Kaladp0055s0251.2.v1.1">
    <property type="protein sequence ID" value="Kaladp0055s0251.2.v1.1"/>
    <property type="gene ID" value="Kaladp0055s0251.v1.1"/>
</dbReference>
<feature type="region of interest" description="Disordered" evidence="2">
    <location>
        <begin position="114"/>
        <end position="137"/>
    </location>
</feature>
<dbReference type="Pfam" id="PF04782">
    <property type="entry name" value="DUF632"/>
    <property type="match status" value="1"/>
</dbReference>
<feature type="region of interest" description="Disordered" evidence="2">
    <location>
        <begin position="722"/>
        <end position="743"/>
    </location>
</feature>
<dbReference type="EnsemblPlants" id="Kaladp0055s0251.2.v1.1">
    <property type="protein sequence ID" value="Kaladp0055s0251.2.v1.1"/>
    <property type="gene ID" value="Kaladp0055s0251.v1.1"/>
</dbReference>
<evidence type="ECO:0000259" key="4">
    <source>
        <dbReference type="Pfam" id="PF04783"/>
    </source>
</evidence>
<evidence type="ECO:0000256" key="1">
    <source>
        <dbReference type="SAM" id="Coils"/>
    </source>
</evidence>
<dbReference type="Proteomes" id="UP000594263">
    <property type="component" value="Unplaced"/>
</dbReference>
<keyword evidence="6" id="KW-1185">Reference proteome</keyword>